<organism evidence="1 2">
    <name type="scientific">Cyphomyrmex costatus</name>
    <dbReference type="NCBI Taxonomy" id="456900"/>
    <lineage>
        <taxon>Eukaryota</taxon>
        <taxon>Metazoa</taxon>
        <taxon>Ecdysozoa</taxon>
        <taxon>Arthropoda</taxon>
        <taxon>Hexapoda</taxon>
        <taxon>Insecta</taxon>
        <taxon>Pterygota</taxon>
        <taxon>Neoptera</taxon>
        <taxon>Endopterygota</taxon>
        <taxon>Hymenoptera</taxon>
        <taxon>Apocrita</taxon>
        <taxon>Aculeata</taxon>
        <taxon>Formicoidea</taxon>
        <taxon>Formicidae</taxon>
        <taxon>Myrmicinae</taxon>
        <taxon>Cyphomyrmex</taxon>
    </lineage>
</organism>
<dbReference type="AlphaFoldDB" id="A0A195D759"/>
<proteinExistence type="predicted"/>
<protein>
    <submittedName>
        <fullName evidence="1">Uncharacterized protein</fullName>
    </submittedName>
</protein>
<reference evidence="1 2" key="1">
    <citation type="submission" date="2016-03" db="EMBL/GenBank/DDBJ databases">
        <title>Cyphomyrmex costatus WGS genome.</title>
        <authorList>
            <person name="Nygaard S."/>
            <person name="Hu H."/>
            <person name="Boomsma J."/>
            <person name="Zhang G."/>
        </authorList>
    </citation>
    <scope>NUCLEOTIDE SEQUENCE [LARGE SCALE GENOMIC DNA]</scope>
    <source>
        <strain evidence="1">MS0001</strain>
        <tissue evidence="1">Whole body</tissue>
    </source>
</reference>
<sequence>MTYDFNTSLLTGDAIWPPRAKLSSYQALTEAWPIFFRNHADVYGRRSLYSRLPPPKGIKTPLLERLILEK</sequence>
<name>A0A195D759_9HYME</name>
<dbReference type="Proteomes" id="UP000078542">
    <property type="component" value="Unassembled WGS sequence"/>
</dbReference>
<keyword evidence="2" id="KW-1185">Reference proteome</keyword>
<evidence type="ECO:0000313" key="2">
    <source>
        <dbReference type="Proteomes" id="UP000078542"/>
    </source>
</evidence>
<accession>A0A195D759</accession>
<evidence type="ECO:0000313" key="1">
    <source>
        <dbReference type="EMBL" id="KYN08692.1"/>
    </source>
</evidence>
<gene>
    <name evidence="1" type="ORF">ALC62_00363</name>
</gene>
<dbReference type="EMBL" id="KQ976750">
    <property type="protein sequence ID" value="KYN08692.1"/>
    <property type="molecule type" value="Genomic_DNA"/>
</dbReference>